<keyword evidence="4" id="KW-0547">Nucleotide-binding</keyword>
<feature type="domain" description="ABC transporter" evidence="9">
    <location>
        <begin position="94"/>
        <end position="305"/>
    </location>
</feature>
<dbReference type="InterPro" id="IPR050095">
    <property type="entry name" value="ECF_ABC_transporter_ATP-bd"/>
</dbReference>
<evidence type="ECO:0000256" key="2">
    <source>
        <dbReference type="ARBA" id="ARBA00022448"/>
    </source>
</evidence>
<gene>
    <name evidence="10" type="primary">yojI_1</name>
    <name evidence="10" type="ORF">NCTC13098_01603</name>
</gene>
<feature type="transmembrane region" description="Helical" evidence="8">
    <location>
        <begin position="37"/>
        <end position="57"/>
    </location>
</feature>
<dbReference type="GO" id="GO:0015833">
    <property type="term" value="P:peptide transport"/>
    <property type="evidence" value="ECO:0007669"/>
    <property type="project" value="InterPro"/>
</dbReference>
<dbReference type="EMBL" id="LR131271">
    <property type="protein sequence ID" value="VDR25291.1"/>
    <property type="molecule type" value="Genomic_DNA"/>
</dbReference>
<evidence type="ECO:0000256" key="3">
    <source>
        <dbReference type="ARBA" id="ARBA00022692"/>
    </source>
</evidence>
<keyword evidence="3 8" id="KW-0812">Transmembrane</keyword>
<accession>A0A3P8KGM5</accession>
<dbReference type="NCBIfam" id="TIGR01194">
    <property type="entry name" value="cyc_pep_trnsptr"/>
    <property type="match status" value="1"/>
</dbReference>
<sequence>MLYGLATSWGSILFFAFIGLVLFGLRDPLTLDPATITGYVMIFLYMIVPVEGVLSSLPTLASARVALQRVQQLREDLPPEQPQRPLPAEPFRSLALEAIRYQYRGEDGESFTLGPLDIRFSPGELVFIVGGNGSGKTTLANLLVGLYPPDSGAIVLNGRALAGDRQEGYRQLFSAVFNDFFLFDDVAFVHERTAEQVNHLLRLLKLQHKVRFAGGRFSTTALSQGQRKRLALLQAWLEERPLYLFDEWAADQDPEFKAVFYLELLPMLKAEGKTIVAITHDDRYFHLADRIIKLESGRIVQGSPL</sequence>
<dbReference type="GO" id="GO:0043190">
    <property type="term" value="C:ATP-binding cassette (ABC) transporter complex"/>
    <property type="evidence" value="ECO:0007669"/>
    <property type="project" value="TreeGrafter"/>
</dbReference>
<evidence type="ECO:0000256" key="4">
    <source>
        <dbReference type="ARBA" id="ARBA00022741"/>
    </source>
</evidence>
<dbReference type="PROSITE" id="PS00211">
    <property type="entry name" value="ABC_TRANSPORTER_1"/>
    <property type="match status" value="1"/>
</dbReference>
<keyword evidence="5 10" id="KW-0067">ATP-binding</keyword>
<dbReference type="InterPro" id="IPR005898">
    <property type="entry name" value="Cyc_pep_transpt_SyrD/YojI"/>
</dbReference>
<protein>
    <submittedName>
        <fullName evidence="10">ABC transporter ATP-binding protein YojI</fullName>
    </submittedName>
</protein>
<keyword evidence="7 8" id="KW-0472">Membrane</keyword>
<dbReference type="GO" id="GO:0042626">
    <property type="term" value="F:ATPase-coupled transmembrane transporter activity"/>
    <property type="evidence" value="ECO:0007669"/>
    <property type="project" value="TreeGrafter"/>
</dbReference>
<proteinExistence type="predicted"/>
<dbReference type="Pfam" id="PF00005">
    <property type="entry name" value="ABC_tran"/>
    <property type="match status" value="1"/>
</dbReference>
<evidence type="ECO:0000256" key="7">
    <source>
        <dbReference type="ARBA" id="ARBA00023136"/>
    </source>
</evidence>
<dbReference type="Proteomes" id="UP000274346">
    <property type="component" value="Chromosome"/>
</dbReference>
<dbReference type="PANTHER" id="PTHR43553:SF11">
    <property type="entry name" value="ABC TRANSPORTER ATP-BINDING_PERMEASE PROTEIN YOJI"/>
    <property type="match status" value="1"/>
</dbReference>
<dbReference type="InterPro" id="IPR036640">
    <property type="entry name" value="ABC1_TM_sf"/>
</dbReference>
<dbReference type="InterPro" id="IPR003439">
    <property type="entry name" value="ABC_transporter-like_ATP-bd"/>
</dbReference>
<dbReference type="KEGG" id="rtg:NCTC13098_01603"/>
<dbReference type="Gene3D" id="3.40.50.300">
    <property type="entry name" value="P-loop containing nucleotide triphosphate hydrolases"/>
    <property type="match status" value="1"/>
</dbReference>
<dbReference type="PROSITE" id="PS50893">
    <property type="entry name" value="ABC_TRANSPORTER_2"/>
    <property type="match status" value="1"/>
</dbReference>
<organism evidence="10 11">
    <name type="scientific">Raoultella terrigena</name>
    <name type="common">Klebsiella terrigena</name>
    <dbReference type="NCBI Taxonomy" id="577"/>
    <lineage>
        <taxon>Bacteria</taxon>
        <taxon>Pseudomonadati</taxon>
        <taxon>Pseudomonadota</taxon>
        <taxon>Gammaproteobacteria</taxon>
        <taxon>Enterobacterales</taxon>
        <taxon>Enterobacteriaceae</taxon>
        <taxon>Klebsiella/Raoultella group</taxon>
        <taxon>Raoultella</taxon>
    </lineage>
</organism>
<dbReference type="PANTHER" id="PTHR43553">
    <property type="entry name" value="HEAVY METAL TRANSPORTER"/>
    <property type="match status" value="1"/>
</dbReference>
<evidence type="ECO:0000313" key="10">
    <source>
        <dbReference type="EMBL" id="VDR25291.1"/>
    </source>
</evidence>
<evidence type="ECO:0000259" key="9">
    <source>
        <dbReference type="PROSITE" id="PS50893"/>
    </source>
</evidence>
<dbReference type="GO" id="GO:1904680">
    <property type="term" value="F:peptide transmembrane transporter activity"/>
    <property type="evidence" value="ECO:0007669"/>
    <property type="project" value="InterPro"/>
</dbReference>
<keyword evidence="2" id="KW-0813">Transport</keyword>
<dbReference type="SMART" id="SM00382">
    <property type="entry name" value="AAA"/>
    <property type="match status" value="1"/>
</dbReference>
<dbReference type="Gene3D" id="1.20.1560.10">
    <property type="entry name" value="ABC transporter type 1, transmembrane domain"/>
    <property type="match status" value="1"/>
</dbReference>
<dbReference type="SUPFAM" id="SSF52540">
    <property type="entry name" value="P-loop containing nucleoside triphosphate hydrolases"/>
    <property type="match status" value="1"/>
</dbReference>
<feature type="transmembrane region" description="Helical" evidence="8">
    <location>
        <begin position="6"/>
        <end position="25"/>
    </location>
</feature>
<keyword evidence="6 8" id="KW-1133">Transmembrane helix</keyword>
<dbReference type="GO" id="GO:0005524">
    <property type="term" value="F:ATP binding"/>
    <property type="evidence" value="ECO:0007669"/>
    <property type="project" value="UniProtKB-KW"/>
</dbReference>
<dbReference type="SUPFAM" id="SSF90123">
    <property type="entry name" value="ABC transporter transmembrane region"/>
    <property type="match status" value="1"/>
</dbReference>
<dbReference type="AlphaFoldDB" id="A0A3P8KGM5"/>
<dbReference type="InterPro" id="IPR027417">
    <property type="entry name" value="P-loop_NTPase"/>
</dbReference>
<evidence type="ECO:0000256" key="5">
    <source>
        <dbReference type="ARBA" id="ARBA00022840"/>
    </source>
</evidence>
<dbReference type="InterPro" id="IPR003593">
    <property type="entry name" value="AAA+_ATPase"/>
</dbReference>
<reference evidence="10 11" key="1">
    <citation type="submission" date="2018-12" db="EMBL/GenBank/DDBJ databases">
        <authorList>
            <consortium name="Pathogen Informatics"/>
        </authorList>
    </citation>
    <scope>NUCLEOTIDE SEQUENCE [LARGE SCALE GENOMIC DNA]</scope>
    <source>
        <strain evidence="10 11">NCTC13098</strain>
    </source>
</reference>
<evidence type="ECO:0000256" key="6">
    <source>
        <dbReference type="ARBA" id="ARBA00022989"/>
    </source>
</evidence>
<name>A0A3P8KGM5_RAOTE</name>
<comment type="subcellular location">
    <subcellularLocation>
        <location evidence="1">Cell membrane</location>
        <topology evidence="1">Multi-pass membrane protein</topology>
    </subcellularLocation>
</comment>
<dbReference type="GO" id="GO:0016887">
    <property type="term" value="F:ATP hydrolysis activity"/>
    <property type="evidence" value="ECO:0007669"/>
    <property type="project" value="InterPro"/>
</dbReference>
<evidence type="ECO:0000313" key="11">
    <source>
        <dbReference type="Proteomes" id="UP000274346"/>
    </source>
</evidence>
<dbReference type="CDD" id="cd03228">
    <property type="entry name" value="ABCC_MRP_Like"/>
    <property type="match status" value="1"/>
</dbReference>
<dbReference type="InterPro" id="IPR017871">
    <property type="entry name" value="ABC_transporter-like_CS"/>
</dbReference>
<evidence type="ECO:0000256" key="1">
    <source>
        <dbReference type="ARBA" id="ARBA00004651"/>
    </source>
</evidence>
<evidence type="ECO:0000256" key="8">
    <source>
        <dbReference type="SAM" id="Phobius"/>
    </source>
</evidence>